<name>A0A1M4XL83_9FIRM</name>
<protein>
    <submittedName>
        <fullName evidence="2">Uncharacterized protein</fullName>
    </submittedName>
</protein>
<sequence>MEVELFIARLRKWLVCTGLFIGVLLVQFNSISQGQGIIAAAAVLYSFKIEDYYRTAGVKGCKDLSTILDFVLIWGVLSFLVDFQYHYLGLFFINALFLAMRYGVSGWQWLSVNGLLFGLALYCSPGMFAEPMG</sequence>
<evidence type="ECO:0000313" key="2">
    <source>
        <dbReference type="EMBL" id="SHE94347.1"/>
    </source>
</evidence>
<feature type="transmembrane region" description="Helical" evidence="1">
    <location>
        <begin position="72"/>
        <end position="97"/>
    </location>
</feature>
<dbReference type="RefSeq" id="WP_073238049.1">
    <property type="nucleotide sequence ID" value="NZ_FQUY01000008.1"/>
</dbReference>
<dbReference type="EMBL" id="FQUY01000008">
    <property type="protein sequence ID" value="SHE94347.1"/>
    <property type="molecule type" value="Genomic_DNA"/>
</dbReference>
<organism evidence="2 3">
    <name type="scientific">Desulforamulus putei DSM 12395</name>
    <dbReference type="NCBI Taxonomy" id="1121429"/>
    <lineage>
        <taxon>Bacteria</taxon>
        <taxon>Bacillati</taxon>
        <taxon>Bacillota</taxon>
        <taxon>Clostridia</taxon>
        <taxon>Eubacteriales</taxon>
        <taxon>Peptococcaceae</taxon>
        <taxon>Desulforamulus</taxon>
    </lineage>
</organism>
<feature type="transmembrane region" description="Helical" evidence="1">
    <location>
        <begin position="109"/>
        <end position="128"/>
    </location>
</feature>
<dbReference type="STRING" id="1121429.SAMN02745133_01496"/>
<keyword evidence="1" id="KW-1133">Transmembrane helix</keyword>
<dbReference type="AlphaFoldDB" id="A0A1M4XL83"/>
<evidence type="ECO:0000313" key="3">
    <source>
        <dbReference type="Proteomes" id="UP000184148"/>
    </source>
</evidence>
<accession>A0A1M4XL83</accession>
<reference evidence="3" key="1">
    <citation type="submission" date="2016-11" db="EMBL/GenBank/DDBJ databases">
        <authorList>
            <person name="Varghese N."/>
            <person name="Submissions S."/>
        </authorList>
    </citation>
    <scope>NUCLEOTIDE SEQUENCE [LARGE SCALE GENOMIC DNA]</scope>
    <source>
        <strain evidence="3">DSM 12395</strain>
    </source>
</reference>
<dbReference type="Proteomes" id="UP000184148">
    <property type="component" value="Unassembled WGS sequence"/>
</dbReference>
<gene>
    <name evidence="2" type="ORF">SAMN02745133_01496</name>
</gene>
<proteinExistence type="predicted"/>
<keyword evidence="3" id="KW-1185">Reference proteome</keyword>
<keyword evidence="1" id="KW-0812">Transmembrane</keyword>
<keyword evidence="1" id="KW-0472">Membrane</keyword>
<evidence type="ECO:0000256" key="1">
    <source>
        <dbReference type="SAM" id="Phobius"/>
    </source>
</evidence>